<organism evidence="1 2">
    <name type="scientific">Nesidiocoris tenuis</name>
    <dbReference type="NCBI Taxonomy" id="355587"/>
    <lineage>
        <taxon>Eukaryota</taxon>
        <taxon>Metazoa</taxon>
        <taxon>Ecdysozoa</taxon>
        <taxon>Arthropoda</taxon>
        <taxon>Hexapoda</taxon>
        <taxon>Insecta</taxon>
        <taxon>Pterygota</taxon>
        <taxon>Neoptera</taxon>
        <taxon>Paraneoptera</taxon>
        <taxon>Hemiptera</taxon>
        <taxon>Heteroptera</taxon>
        <taxon>Panheteroptera</taxon>
        <taxon>Cimicomorpha</taxon>
        <taxon>Miridae</taxon>
        <taxon>Dicyphina</taxon>
        <taxon>Nesidiocoris</taxon>
    </lineage>
</organism>
<proteinExistence type="predicted"/>
<gene>
    <name evidence="1" type="ORF">NTJ_06894</name>
</gene>
<dbReference type="Proteomes" id="UP001307889">
    <property type="component" value="Chromosome 5"/>
</dbReference>
<evidence type="ECO:0000313" key="1">
    <source>
        <dbReference type="EMBL" id="BES94085.1"/>
    </source>
</evidence>
<evidence type="ECO:0000313" key="2">
    <source>
        <dbReference type="Proteomes" id="UP001307889"/>
    </source>
</evidence>
<name>A0ABN7APD9_9HEMI</name>
<accession>A0ABN7APD9</accession>
<reference evidence="1 2" key="1">
    <citation type="submission" date="2023-09" db="EMBL/GenBank/DDBJ databases">
        <title>Nesidiocoris tenuis whole genome shotgun sequence.</title>
        <authorList>
            <person name="Shibata T."/>
            <person name="Shimoda M."/>
            <person name="Kobayashi T."/>
            <person name="Uehara T."/>
        </authorList>
    </citation>
    <scope>NUCLEOTIDE SEQUENCE [LARGE SCALE GENOMIC DNA]</scope>
    <source>
        <strain evidence="1 2">Japan</strain>
    </source>
</reference>
<sequence>MQLPIRTFSGGPLVKYDYCRPTIKGLGDRSRSPDRTADCRDSRWASGHKRCMPTAKRLQPGHNLHALMQHLSDAQLETRMEGCGLLGPPSING</sequence>
<dbReference type="EMBL" id="AP028913">
    <property type="protein sequence ID" value="BES94085.1"/>
    <property type="molecule type" value="Genomic_DNA"/>
</dbReference>
<keyword evidence="2" id="KW-1185">Reference proteome</keyword>
<protein>
    <submittedName>
        <fullName evidence="1">Uncharacterized protein</fullName>
    </submittedName>
</protein>